<comment type="caution">
    <text evidence="1">The sequence shown here is derived from an EMBL/GenBank/DDBJ whole genome shotgun (WGS) entry which is preliminary data.</text>
</comment>
<sequence length="64" mass="7114">MSYTVYRRFRQGMFVVCEISSGVKSLGEIVSLLLMFIILSAKQSIKDVVGPASIMDVENQRASN</sequence>
<dbReference type="Proteomes" id="UP000606786">
    <property type="component" value="Unassembled WGS sequence"/>
</dbReference>
<accession>A0A811UD13</accession>
<feature type="non-terminal residue" evidence="1">
    <location>
        <position position="64"/>
    </location>
</feature>
<dbReference type="AlphaFoldDB" id="A0A811UD13"/>
<reference evidence="1" key="1">
    <citation type="submission" date="2020-11" db="EMBL/GenBank/DDBJ databases">
        <authorList>
            <person name="Whitehead M."/>
        </authorList>
    </citation>
    <scope>NUCLEOTIDE SEQUENCE</scope>
    <source>
        <strain evidence="1">EGII</strain>
    </source>
</reference>
<evidence type="ECO:0000313" key="1">
    <source>
        <dbReference type="EMBL" id="CAD6995355.1"/>
    </source>
</evidence>
<dbReference type="EMBL" id="CAJHJT010000001">
    <property type="protein sequence ID" value="CAD6995355.1"/>
    <property type="molecule type" value="Genomic_DNA"/>
</dbReference>
<keyword evidence="2" id="KW-1185">Reference proteome</keyword>
<evidence type="ECO:0000313" key="2">
    <source>
        <dbReference type="Proteomes" id="UP000606786"/>
    </source>
</evidence>
<proteinExistence type="predicted"/>
<name>A0A811UD13_CERCA</name>
<organism evidence="1 2">
    <name type="scientific">Ceratitis capitata</name>
    <name type="common">Mediterranean fruit fly</name>
    <name type="synonym">Tephritis capitata</name>
    <dbReference type="NCBI Taxonomy" id="7213"/>
    <lineage>
        <taxon>Eukaryota</taxon>
        <taxon>Metazoa</taxon>
        <taxon>Ecdysozoa</taxon>
        <taxon>Arthropoda</taxon>
        <taxon>Hexapoda</taxon>
        <taxon>Insecta</taxon>
        <taxon>Pterygota</taxon>
        <taxon>Neoptera</taxon>
        <taxon>Endopterygota</taxon>
        <taxon>Diptera</taxon>
        <taxon>Brachycera</taxon>
        <taxon>Muscomorpha</taxon>
        <taxon>Tephritoidea</taxon>
        <taxon>Tephritidae</taxon>
        <taxon>Ceratitis</taxon>
        <taxon>Ceratitis</taxon>
    </lineage>
</organism>
<gene>
    <name evidence="1" type="ORF">CCAP1982_LOCUS4074</name>
</gene>
<protein>
    <submittedName>
        <fullName evidence="1">(Mediterranean fruit fly) hypothetical protein</fullName>
    </submittedName>
</protein>